<sequence>MDTTDDESSDDDSDDAKAAVEDETEQDELEIEEEKPPEGDPTSTFAAVNMDWDHITSTDLFATFSSFVPKDGKIFQVSIYPSEFGKQRMQQEDLEGPSRDLFKAEKKKQKDSDDESDDDDLDMETAAKKLYEEDDGVDYNSKALRKYQLQRLRYYYAIVKCDSVETSKAIYDNCDGTEYESTANIFDLRYVPEDMEFDDEPRDECSKVPANYKPSEKLKIWISRPIWPLIPMTAKMKKN</sequence>
<gene>
    <name evidence="1" type="ORF">Amon02_001303800</name>
</gene>
<dbReference type="Proteomes" id="UP001165064">
    <property type="component" value="Unassembled WGS sequence"/>
</dbReference>
<name>A0ACB5UCQ5_AMBMO</name>
<organism evidence="1 2">
    <name type="scientific">Ambrosiozyma monospora</name>
    <name type="common">Yeast</name>
    <name type="synonym">Endomycopsis monosporus</name>
    <dbReference type="NCBI Taxonomy" id="43982"/>
    <lineage>
        <taxon>Eukaryota</taxon>
        <taxon>Fungi</taxon>
        <taxon>Dikarya</taxon>
        <taxon>Ascomycota</taxon>
        <taxon>Saccharomycotina</taxon>
        <taxon>Pichiomycetes</taxon>
        <taxon>Pichiales</taxon>
        <taxon>Pichiaceae</taxon>
        <taxon>Ambrosiozyma</taxon>
    </lineage>
</organism>
<protein>
    <submittedName>
        <fullName evidence="1">Unnamed protein product</fullName>
    </submittedName>
</protein>
<reference evidence="1" key="1">
    <citation type="submission" date="2023-04" db="EMBL/GenBank/DDBJ databases">
        <title>Ambrosiozyma monospora NBRC 10751.</title>
        <authorList>
            <person name="Ichikawa N."/>
            <person name="Sato H."/>
            <person name="Tonouchi N."/>
        </authorList>
    </citation>
    <scope>NUCLEOTIDE SEQUENCE</scope>
    <source>
        <strain evidence="1">NBRC 10751</strain>
    </source>
</reference>
<evidence type="ECO:0000313" key="1">
    <source>
        <dbReference type="EMBL" id="GMF07771.1"/>
    </source>
</evidence>
<accession>A0ACB5UCQ5</accession>
<keyword evidence="2" id="KW-1185">Reference proteome</keyword>
<evidence type="ECO:0000313" key="2">
    <source>
        <dbReference type="Proteomes" id="UP001165064"/>
    </source>
</evidence>
<dbReference type="EMBL" id="BSXS01016452">
    <property type="protein sequence ID" value="GMF07771.1"/>
    <property type="molecule type" value="Genomic_DNA"/>
</dbReference>
<proteinExistence type="predicted"/>
<comment type="caution">
    <text evidence="1">The sequence shown here is derived from an EMBL/GenBank/DDBJ whole genome shotgun (WGS) entry which is preliminary data.</text>
</comment>